<gene>
    <name evidence="1" type="ORF">GJ668_14280</name>
</gene>
<protein>
    <submittedName>
        <fullName evidence="1">Uncharacterized protein</fullName>
    </submittedName>
</protein>
<comment type="caution">
    <text evidence="1">The sequence shown here is derived from an EMBL/GenBank/DDBJ whole genome shotgun (WGS) entry which is preliminary data.</text>
</comment>
<reference evidence="1 2" key="1">
    <citation type="submission" date="2019-11" db="EMBL/GenBank/DDBJ databases">
        <title>Whole-genome sequence of the anaerobic purple sulfur bacterium Allochromatium palmeri DSM 15591.</title>
        <authorList>
            <person name="Kyndt J.A."/>
            <person name="Meyer T.E."/>
        </authorList>
    </citation>
    <scope>NUCLEOTIDE SEQUENCE [LARGE SCALE GENOMIC DNA]</scope>
    <source>
        <strain evidence="1 2">DSM 15591</strain>
    </source>
</reference>
<keyword evidence="2" id="KW-1185">Reference proteome</keyword>
<sequence>MSQRNDRGQPVAGRGIRHLLAQGIQHGPLEQAEATFAPIQLDEPWFLPKFELIVKYRV</sequence>
<evidence type="ECO:0000313" key="1">
    <source>
        <dbReference type="EMBL" id="MTW22246.1"/>
    </source>
</evidence>
<evidence type="ECO:0000313" key="2">
    <source>
        <dbReference type="Proteomes" id="UP000434044"/>
    </source>
</evidence>
<dbReference type="AlphaFoldDB" id="A0A6N8EHQ7"/>
<dbReference type="RefSeq" id="WP_155450812.1">
    <property type="nucleotide sequence ID" value="NZ_WNKT01000034.1"/>
</dbReference>
<dbReference type="Proteomes" id="UP000434044">
    <property type="component" value="Unassembled WGS sequence"/>
</dbReference>
<name>A0A6N8EHQ7_9GAMM</name>
<organism evidence="1 2">
    <name type="scientific">Allochromatium palmeri</name>
    <dbReference type="NCBI Taxonomy" id="231048"/>
    <lineage>
        <taxon>Bacteria</taxon>
        <taxon>Pseudomonadati</taxon>
        <taxon>Pseudomonadota</taxon>
        <taxon>Gammaproteobacteria</taxon>
        <taxon>Chromatiales</taxon>
        <taxon>Chromatiaceae</taxon>
        <taxon>Allochromatium</taxon>
    </lineage>
</organism>
<proteinExistence type="predicted"/>
<accession>A0A6N8EHQ7</accession>
<dbReference type="EMBL" id="WNKT01000034">
    <property type="protein sequence ID" value="MTW22246.1"/>
    <property type="molecule type" value="Genomic_DNA"/>
</dbReference>